<evidence type="ECO:0000256" key="5">
    <source>
        <dbReference type="SAM" id="Phobius"/>
    </source>
</evidence>
<evidence type="ECO:0000256" key="2">
    <source>
        <dbReference type="ARBA" id="ARBA00022692"/>
    </source>
</evidence>
<dbReference type="GeneTree" id="ENSGT00940000179552"/>
<accession>A0A8C9R2G2</accession>
<dbReference type="AlphaFoldDB" id="A0A8C9R2G2"/>
<dbReference type="OrthoDB" id="8680674at2759"/>
<proteinExistence type="predicted"/>
<organism evidence="7 8">
    <name type="scientific">Scleropages formosus</name>
    <name type="common">Asian bonytongue</name>
    <name type="synonym">Osteoglossum formosum</name>
    <dbReference type="NCBI Taxonomy" id="113540"/>
    <lineage>
        <taxon>Eukaryota</taxon>
        <taxon>Metazoa</taxon>
        <taxon>Chordata</taxon>
        <taxon>Craniata</taxon>
        <taxon>Vertebrata</taxon>
        <taxon>Euteleostomi</taxon>
        <taxon>Actinopterygii</taxon>
        <taxon>Neopterygii</taxon>
        <taxon>Teleostei</taxon>
        <taxon>Osteoglossocephala</taxon>
        <taxon>Osteoglossomorpha</taxon>
        <taxon>Osteoglossiformes</taxon>
        <taxon>Osteoglossidae</taxon>
        <taxon>Scleropages</taxon>
    </lineage>
</organism>
<dbReference type="GO" id="GO:0016020">
    <property type="term" value="C:membrane"/>
    <property type="evidence" value="ECO:0007669"/>
    <property type="project" value="UniProtKB-SubCell"/>
</dbReference>
<name>A0A8C9R2G2_SCLFO</name>
<evidence type="ECO:0000256" key="1">
    <source>
        <dbReference type="ARBA" id="ARBA00004370"/>
    </source>
</evidence>
<gene>
    <name evidence="7" type="primary">zgc:158398</name>
</gene>
<reference evidence="7" key="2">
    <citation type="submission" date="2025-08" db="UniProtKB">
        <authorList>
            <consortium name="Ensembl"/>
        </authorList>
    </citation>
    <scope>IDENTIFICATION</scope>
</reference>
<dbReference type="InterPro" id="IPR039587">
    <property type="entry name" value="TMEM248/TMEM219_dom"/>
</dbReference>
<dbReference type="Ensembl" id="ENSSFOT00015008102.2">
    <property type="protein sequence ID" value="ENSSFOP00015007987.2"/>
    <property type="gene ID" value="ENSSFOG00015005212.2"/>
</dbReference>
<dbReference type="Pfam" id="PF14940">
    <property type="entry name" value="TMEM219"/>
    <property type="match status" value="1"/>
</dbReference>
<feature type="transmembrane region" description="Helical" evidence="5">
    <location>
        <begin position="20"/>
        <end position="43"/>
    </location>
</feature>
<feature type="transmembrane region" description="Helical" evidence="5">
    <location>
        <begin position="237"/>
        <end position="256"/>
    </location>
</feature>
<evidence type="ECO:0000256" key="4">
    <source>
        <dbReference type="ARBA" id="ARBA00023136"/>
    </source>
</evidence>
<reference evidence="7 8" key="1">
    <citation type="submission" date="2019-04" db="EMBL/GenBank/DDBJ databases">
        <authorList>
            <consortium name="Wellcome Sanger Institute Data Sharing"/>
        </authorList>
    </citation>
    <scope>NUCLEOTIDE SEQUENCE [LARGE SCALE GENOMIC DNA]</scope>
</reference>
<dbReference type="Proteomes" id="UP000694397">
    <property type="component" value="Chromosome 21"/>
</dbReference>
<evidence type="ECO:0000259" key="6">
    <source>
        <dbReference type="Pfam" id="PF14940"/>
    </source>
</evidence>
<reference evidence="7" key="3">
    <citation type="submission" date="2025-09" db="UniProtKB">
        <authorList>
            <consortium name="Ensembl"/>
        </authorList>
    </citation>
    <scope>IDENTIFICATION</scope>
</reference>
<dbReference type="PANTHER" id="PTHR16002">
    <property type="entry name" value="TRANSMEMBRANE PROTEIN 248-LIKE"/>
    <property type="match status" value="1"/>
</dbReference>
<keyword evidence="8" id="KW-1185">Reference proteome</keyword>
<protein>
    <recommendedName>
        <fullName evidence="6">TMEM248/TMEM219 domain-containing protein</fullName>
    </recommendedName>
</protein>
<keyword evidence="3 5" id="KW-1133">Transmembrane helix</keyword>
<comment type="subcellular location">
    <subcellularLocation>
        <location evidence="1">Membrane</location>
    </subcellularLocation>
</comment>
<evidence type="ECO:0000313" key="7">
    <source>
        <dbReference type="Ensembl" id="ENSSFOP00015007987.2"/>
    </source>
</evidence>
<dbReference type="InterPro" id="IPR039493">
    <property type="entry name" value="TMEM248/TMEM219"/>
</dbReference>
<keyword evidence="4 5" id="KW-0472">Membrane</keyword>
<sequence length="293" mass="31646">MGHGRWRLSDNLQRKVQGNAPAVVFLLCLLSLAVAFGSFAFYARGHAVKNPDVAQDWNKILGALADLRLCALPNETGRETAAAGVRRVVSAPLLGERTPADEASANWTYVSLLVPLVLTGGTEDQKPSNIHTTLTGSQLGLKGPAGKETLNVTLHYLLERDCVSLMVSCVSLMVSCVPYCSLPPLCPASEEQRSGHSVVSIVVSQQHGASPQECFQMRFSPDPSFTVMLSQASTPPLFHLAALLALCAVLCFIGTFSCTKSRRYHGNGLDLQKVTCHFLFSYLSSSSWTFKCV</sequence>
<evidence type="ECO:0000313" key="8">
    <source>
        <dbReference type="Proteomes" id="UP000694397"/>
    </source>
</evidence>
<evidence type="ECO:0000256" key="3">
    <source>
        <dbReference type="ARBA" id="ARBA00022989"/>
    </source>
</evidence>
<keyword evidence="2 5" id="KW-0812">Transmembrane</keyword>
<dbReference type="PANTHER" id="PTHR16002:SF6">
    <property type="entry name" value="INSULIN-LIKE GROWTH FACTOR-BINDING PROTEIN 3 RECEPTOR"/>
    <property type="match status" value="1"/>
</dbReference>
<feature type="domain" description="TMEM248/TMEM219" evidence="6">
    <location>
        <begin position="19"/>
        <end position="228"/>
    </location>
</feature>